<name>A0A6J6M7A9_9ZZZZ</name>
<dbReference type="PANTHER" id="PTHR45753">
    <property type="entry name" value="ORNITHINE CARBAMOYLTRANSFERASE, MITOCHONDRIAL"/>
    <property type="match status" value="1"/>
</dbReference>
<dbReference type="GO" id="GO:0016597">
    <property type="term" value="F:amino acid binding"/>
    <property type="evidence" value="ECO:0007669"/>
    <property type="project" value="InterPro"/>
</dbReference>
<dbReference type="GO" id="GO:0019240">
    <property type="term" value="P:citrulline biosynthetic process"/>
    <property type="evidence" value="ECO:0007669"/>
    <property type="project" value="TreeGrafter"/>
</dbReference>
<dbReference type="InterPro" id="IPR002292">
    <property type="entry name" value="Orn/put_carbamltrans"/>
</dbReference>
<dbReference type="InterPro" id="IPR006130">
    <property type="entry name" value="Asp/Orn_carbamoylTrfase"/>
</dbReference>
<dbReference type="NCBIfam" id="NF001986">
    <property type="entry name" value="PRK00779.1"/>
    <property type="match status" value="1"/>
</dbReference>
<dbReference type="AlphaFoldDB" id="A0A6J6M7A9"/>
<dbReference type="InterPro" id="IPR006132">
    <property type="entry name" value="Asp/Orn_carbamoyltranf_P-bd"/>
</dbReference>
<dbReference type="Pfam" id="PF02729">
    <property type="entry name" value="OTCace_N"/>
    <property type="match status" value="1"/>
</dbReference>
<keyword evidence="1" id="KW-0808">Transferase</keyword>
<evidence type="ECO:0000259" key="2">
    <source>
        <dbReference type="Pfam" id="PF00185"/>
    </source>
</evidence>
<dbReference type="Pfam" id="PF00185">
    <property type="entry name" value="OTCace"/>
    <property type="match status" value="1"/>
</dbReference>
<evidence type="ECO:0000259" key="3">
    <source>
        <dbReference type="Pfam" id="PF02729"/>
    </source>
</evidence>
<dbReference type="SUPFAM" id="SSF53671">
    <property type="entry name" value="Aspartate/ornithine carbamoyltransferase"/>
    <property type="match status" value="1"/>
</dbReference>
<sequence>MTLNVLELDDLTAIQVASVLDNAAQWKRDPAGIPQALKGKGVALVFEKPSARTRLSSEMAVATLSGHPIYIRPEELGIGTRETAEDVARTLGSYCAIIAARVFDHAVLEQMSAVSNVPVINLLSDRSHPCQGLADVLTIRELFGTVEGRRLAYIGDGNNVTASLAFAAALTGLELIVSSPPGYELDPEVVESARNLGGSITLIQDPIEAAQGVDAVYTDVWASMGEEAEAEERRVAFAGWQVDDRVMSAASKDAWFMHCLPAHRGEEVTASVIDGDRSAVWAQAANRMHTARALFALVVTEAGAD</sequence>
<reference evidence="4" key="1">
    <citation type="submission" date="2020-05" db="EMBL/GenBank/DDBJ databases">
        <authorList>
            <person name="Chiriac C."/>
            <person name="Salcher M."/>
            <person name="Ghai R."/>
            <person name="Kavagutti S V."/>
        </authorList>
    </citation>
    <scope>NUCLEOTIDE SEQUENCE</scope>
</reference>
<dbReference type="FunFam" id="3.40.50.1370:FF:000008">
    <property type="entry name" value="Ornithine carbamoyltransferase"/>
    <property type="match status" value="1"/>
</dbReference>
<evidence type="ECO:0000313" key="4">
    <source>
        <dbReference type="EMBL" id="CAB4668625.1"/>
    </source>
</evidence>
<proteinExistence type="predicted"/>
<dbReference type="InterPro" id="IPR006131">
    <property type="entry name" value="Asp_carbamoyltransf_Asp/Orn-bd"/>
</dbReference>
<accession>A0A6J6M7A9</accession>
<dbReference type="PANTHER" id="PTHR45753:SF3">
    <property type="entry name" value="ORNITHINE TRANSCARBAMYLASE, MITOCHONDRIAL"/>
    <property type="match status" value="1"/>
</dbReference>
<organism evidence="4">
    <name type="scientific">freshwater metagenome</name>
    <dbReference type="NCBI Taxonomy" id="449393"/>
    <lineage>
        <taxon>unclassified sequences</taxon>
        <taxon>metagenomes</taxon>
        <taxon>ecological metagenomes</taxon>
    </lineage>
</organism>
<dbReference type="GO" id="GO:0042450">
    <property type="term" value="P:L-arginine biosynthetic process via ornithine"/>
    <property type="evidence" value="ECO:0007669"/>
    <property type="project" value="TreeGrafter"/>
</dbReference>
<dbReference type="Gene3D" id="3.40.50.1370">
    <property type="entry name" value="Aspartate/ornithine carbamoyltransferase"/>
    <property type="match status" value="2"/>
</dbReference>
<protein>
    <submittedName>
        <fullName evidence="4">Unannotated protein</fullName>
    </submittedName>
</protein>
<evidence type="ECO:0000256" key="1">
    <source>
        <dbReference type="ARBA" id="ARBA00022679"/>
    </source>
</evidence>
<dbReference type="NCBIfam" id="TIGR00658">
    <property type="entry name" value="orni_carb_tr"/>
    <property type="match status" value="1"/>
</dbReference>
<dbReference type="PRINTS" id="PR00100">
    <property type="entry name" value="AOTCASE"/>
</dbReference>
<gene>
    <name evidence="4" type="ORF">UFOPK2242_01336</name>
</gene>
<feature type="domain" description="Aspartate/ornithine carbamoyltransferase Asp/Orn-binding" evidence="2">
    <location>
        <begin position="148"/>
        <end position="297"/>
    </location>
</feature>
<dbReference type="EMBL" id="CAEZWM010000200">
    <property type="protein sequence ID" value="CAB4668625.1"/>
    <property type="molecule type" value="Genomic_DNA"/>
</dbReference>
<dbReference type="PRINTS" id="PR00102">
    <property type="entry name" value="OTCASE"/>
</dbReference>
<dbReference type="GO" id="GO:0004585">
    <property type="term" value="F:ornithine carbamoyltransferase activity"/>
    <property type="evidence" value="ECO:0007669"/>
    <property type="project" value="UniProtKB-ARBA"/>
</dbReference>
<dbReference type="InterPro" id="IPR036901">
    <property type="entry name" value="Asp/Orn_carbamoylTrfase_sf"/>
</dbReference>
<feature type="domain" description="Aspartate/ornithine carbamoyltransferase carbamoyl-P binding" evidence="3">
    <location>
        <begin position="5"/>
        <end position="141"/>
    </location>
</feature>